<accession>A0AA41YMI3</accession>
<dbReference type="EMBL" id="JAPDNT010000008">
    <property type="protein sequence ID" value="MCW3475455.1"/>
    <property type="molecule type" value="Genomic_DNA"/>
</dbReference>
<evidence type="ECO:0000259" key="2">
    <source>
        <dbReference type="Pfam" id="PF10099"/>
    </source>
</evidence>
<evidence type="ECO:0000256" key="1">
    <source>
        <dbReference type="SAM" id="Phobius"/>
    </source>
</evidence>
<dbReference type="Proteomes" id="UP001165679">
    <property type="component" value="Unassembled WGS sequence"/>
</dbReference>
<feature type="transmembrane region" description="Helical" evidence="1">
    <location>
        <begin position="100"/>
        <end position="122"/>
    </location>
</feature>
<keyword evidence="1" id="KW-0812">Transmembrane</keyword>
<dbReference type="Pfam" id="PF10099">
    <property type="entry name" value="RskA_C"/>
    <property type="match status" value="1"/>
</dbReference>
<dbReference type="InterPro" id="IPR018764">
    <property type="entry name" value="RskA_C"/>
</dbReference>
<dbReference type="RefSeq" id="WP_264714164.1">
    <property type="nucleotide sequence ID" value="NZ_JAPDNT010000008.1"/>
</dbReference>
<proteinExistence type="predicted"/>
<reference evidence="3" key="2">
    <citation type="submission" date="2022-10" db="EMBL/GenBank/DDBJ databases">
        <authorList>
            <person name="Trinh H.N."/>
        </authorList>
    </citation>
    <scope>NUCLEOTIDE SEQUENCE</scope>
    <source>
        <strain evidence="3">RN2-1</strain>
    </source>
</reference>
<organism evidence="3 4">
    <name type="scientific">Limobrevibacterium gyesilva</name>
    <dbReference type="NCBI Taxonomy" id="2991712"/>
    <lineage>
        <taxon>Bacteria</taxon>
        <taxon>Pseudomonadati</taxon>
        <taxon>Pseudomonadota</taxon>
        <taxon>Alphaproteobacteria</taxon>
        <taxon>Acetobacterales</taxon>
        <taxon>Acetobacteraceae</taxon>
        <taxon>Limobrevibacterium</taxon>
    </lineage>
</organism>
<keyword evidence="1" id="KW-1133">Transmembrane helix</keyword>
<sequence>MSGAPARPAGGLPDDPAGREAMAGEFVLGTLDARTAQLVSVAMQADPVWRKAVEAWQARLAPLATLVRPEAPPPDTWDRIEARIAPQRAPRAKRAARMAWVWRFWALGATAVAAGIAAFAFAPRPEPERIMTVLVTDRNAPALMAEVDRSGALRLSALPATTGRQLQAPSGRSLQLWGLPVGATARVSMGVLPHEPGKVTMMPGGAVRPSPGMLIEISVEPEGGSPTGQPTGPMVFFGRLGVAGPDT</sequence>
<dbReference type="AlphaFoldDB" id="A0AA41YMI3"/>
<keyword evidence="4" id="KW-1185">Reference proteome</keyword>
<evidence type="ECO:0000313" key="4">
    <source>
        <dbReference type="Proteomes" id="UP001165679"/>
    </source>
</evidence>
<dbReference type="GO" id="GO:0005886">
    <property type="term" value="C:plasma membrane"/>
    <property type="evidence" value="ECO:0007669"/>
    <property type="project" value="InterPro"/>
</dbReference>
<feature type="domain" description="Anti-sigma K factor RskA C-terminal" evidence="2">
    <location>
        <begin position="107"/>
        <end position="234"/>
    </location>
</feature>
<reference evidence="3" key="1">
    <citation type="submission" date="2022-09" db="EMBL/GenBank/DDBJ databases">
        <title>Rhodovastum sp. nov. RN2-1 isolated from soil in Seongnam, South Korea.</title>
        <authorList>
            <person name="Le N.T."/>
        </authorList>
    </citation>
    <scope>NUCLEOTIDE SEQUENCE</scope>
    <source>
        <strain evidence="3">RN2-1</strain>
    </source>
</reference>
<dbReference type="PANTHER" id="PTHR37461">
    <property type="entry name" value="ANTI-SIGMA-K FACTOR RSKA"/>
    <property type="match status" value="1"/>
</dbReference>
<dbReference type="PANTHER" id="PTHR37461:SF1">
    <property type="entry name" value="ANTI-SIGMA-K FACTOR RSKA"/>
    <property type="match status" value="1"/>
</dbReference>
<dbReference type="GO" id="GO:0016989">
    <property type="term" value="F:sigma factor antagonist activity"/>
    <property type="evidence" value="ECO:0007669"/>
    <property type="project" value="TreeGrafter"/>
</dbReference>
<name>A0AA41YMI3_9PROT</name>
<keyword evidence="1" id="KW-0472">Membrane</keyword>
<dbReference type="GO" id="GO:0006417">
    <property type="term" value="P:regulation of translation"/>
    <property type="evidence" value="ECO:0007669"/>
    <property type="project" value="TreeGrafter"/>
</dbReference>
<comment type="caution">
    <text evidence="3">The sequence shown here is derived from an EMBL/GenBank/DDBJ whole genome shotgun (WGS) entry which is preliminary data.</text>
</comment>
<protein>
    <submittedName>
        <fullName evidence="3">Anti-sigma factor</fullName>
    </submittedName>
</protein>
<gene>
    <name evidence="3" type="ORF">OL599_12800</name>
</gene>
<dbReference type="InterPro" id="IPR051474">
    <property type="entry name" value="Anti-sigma-K/W_factor"/>
</dbReference>
<evidence type="ECO:0000313" key="3">
    <source>
        <dbReference type="EMBL" id="MCW3475455.1"/>
    </source>
</evidence>